<keyword evidence="2" id="KW-1185">Reference proteome</keyword>
<sequence length="71" mass="7734">MVIFYSANGLDRPAGKVSESLPEVEVRKFLIIFIVFLSNVADEAGAGSLDIERRPLKVNIAIDSPPMTAML</sequence>
<reference evidence="1 2" key="1">
    <citation type="journal article" date="2015" name="Proc. Natl. Acad. Sci. U.S.A.">
        <title>Cultivation of a human-associated TM7 phylotype reveals a reduced genome and epibiotic parasitic lifestyle.</title>
        <authorList>
            <person name="He X."/>
            <person name="McLean J.S."/>
            <person name="Edlund A."/>
            <person name="Yooseph S."/>
            <person name="Hall A.P."/>
            <person name="Liu S.Y."/>
            <person name="Dorrestein P.C."/>
            <person name="Esquenazi E."/>
            <person name="Hunter R.C."/>
            <person name="Cheng G."/>
            <person name="Nelson K.E."/>
            <person name="Lux R."/>
            <person name="Shi W."/>
        </authorList>
    </citation>
    <scope>NUCLEOTIDE SEQUENCE [LARGE SCALE GENOMIC DNA]</scope>
    <source>
        <strain evidence="1 2">TM7x</strain>
    </source>
</reference>
<accession>A0A6S4GUI1</accession>
<organism evidence="1 2">
    <name type="scientific">Candidatus Nanosynbacter lyticus</name>
    <dbReference type="NCBI Taxonomy" id="2093824"/>
    <lineage>
        <taxon>Bacteria</taxon>
        <taxon>Candidatus Saccharimonadota</taxon>
        <taxon>Candidatus Saccharimonadia</taxon>
        <taxon>Candidatus Nanosynbacterales</taxon>
        <taxon>Candidatus Nanosynbacteraceae</taxon>
        <taxon>Candidatus Nanosynbacter</taxon>
    </lineage>
</organism>
<dbReference type="EMBL" id="CP007496">
    <property type="protein sequence ID" value="AJA06904.1"/>
    <property type="molecule type" value="Genomic_DNA"/>
</dbReference>
<protein>
    <submittedName>
        <fullName evidence="1">Uncharacterized protein</fullName>
    </submittedName>
</protein>
<proteinExistence type="predicted"/>
<evidence type="ECO:0000313" key="1">
    <source>
        <dbReference type="EMBL" id="AJA06904.1"/>
    </source>
</evidence>
<dbReference type="AlphaFoldDB" id="A0A6S4GUI1"/>
<dbReference type="Proteomes" id="UP000030902">
    <property type="component" value="Chromosome"/>
</dbReference>
<gene>
    <name evidence="1" type="ORF">TM7x_03120</name>
</gene>
<dbReference type="KEGG" id="sox:TM7x_03120"/>
<evidence type="ECO:0000313" key="2">
    <source>
        <dbReference type="Proteomes" id="UP000030902"/>
    </source>
</evidence>
<name>A0A6S4GUI1_9BACT</name>